<dbReference type="PANTHER" id="PTHR31232:SF148">
    <property type="entry name" value="S-PROTEIN HOMOLOG"/>
    <property type="match status" value="1"/>
</dbReference>
<proteinExistence type="inferred from homology"/>
<evidence type="ECO:0000256" key="2">
    <source>
        <dbReference type="ARBA" id="ARBA00005581"/>
    </source>
</evidence>
<feature type="signal peptide" evidence="6">
    <location>
        <begin position="1"/>
        <end position="20"/>
    </location>
</feature>
<evidence type="ECO:0000256" key="1">
    <source>
        <dbReference type="ARBA" id="ARBA00004613"/>
    </source>
</evidence>
<accession>A0A059AYX0</accession>
<dbReference type="GO" id="GO:0005576">
    <property type="term" value="C:extracellular region"/>
    <property type="evidence" value="ECO:0007669"/>
    <property type="project" value="UniProtKB-SubCell"/>
</dbReference>
<evidence type="ECO:0000256" key="3">
    <source>
        <dbReference type="ARBA" id="ARBA00022471"/>
    </source>
</evidence>
<comment type="subcellular location">
    <subcellularLocation>
        <location evidence="1 6">Secreted</location>
    </subcellularLocation>
</comment>
<evidence type="ECO:0000313" key="7">
    <source>
        <dbReference type="EMBL" id="KCW58635.1"/>
    </source>
</evidence>
<dbReference type="EMBL" id="KK198760">
    <property type="protein sequence ID" value="KCW58635.1"/>
    <property type="molecule type" value="Genomic_DNA"/>
</dbReference>
<evidence type="ECO:0000256" key="6">
    <source>
        <dbReference type="RuleBase" id="RU367044"/>
    </source>
</evidence>
<comment type="similarity">
    <text evidence="2 6">Belongs to the plant self-incompatibility (S1) protein family.</text>
</comment>
<gene>
    <name evidence="7" type="ORF">EUGRSUZ_H01295</name>
</gene>
<dbReference type="eggNOG" id="ENOG502S7CQ">
    <property type="taxonomic scope" value="Eukaryota"/>
</dbReference>
<dbReference type="InterPro" id="IPR010264">
    <property type="entry name" value="Self-incomp_S1"/>
</dbReference>
<sequence>MTTSLTPFVVFMTIAVLSQACSGDLWIEEEFRLQIFNDLPGEVTLTVHCRSKDDDLGFQRIPPSGMWEFRFTPSFWGNTLFSCSFQWPNHFHHRDVFVQDTDVARCQGLCEWHVTSTGPCLKNNACDICWWISFIVLMCEDILHFLTLNKHICIIDHCCDLPLERKRK</sequence>
<reference evidence="7" key="1">
    <citation type="submission" date="2013-07" db="EMBL/GenBank/DDBJ databases">
        <title>The genome of Eucalyptus grandis.</title>
        <authorList>
            <person name="Schmutz J."/>
            <person name="Hayes R."/>
            <person name="Myburg A."/>
            <person name="Tuskan G."/>
            <person name="Grattapaglia D."/>
            <person name="Rokhsar D.S."/>
        </authorList>
    </citation>
    <scope>NUCLEOTIDE SEQUENCE</scope>
    <source>
        <tissue evidence="7">Leaf extractions</tissue>
    </source>
</reference>
<keyword evidence="5 6" id="KW-0732">Signal</keyword>
<keyword evidence="3 6" id="KW-0713">Self-incompatibility</keyword>
<name>A0A059AYX0_EUCGR</name>
<dbReference type="GO" id="GO:0060320">
    <property type="term" value="P:rejection of self pollen"/>
    <property type="evidence" value="ECO:0007669"/>
    <property type="project" value="UniProtKB-KW"/>
</dbReference>
<dbReference type="Pfam" id="PF05938">
    <property type="entry name" value="Self-incomp_S1"/>
    <property type="match status" value="1"/>
</dbReference>
<dbReference type="Gramene" id="KCW58635">
    <property type="protein sequence ID" value="KCW58635"/>
    <property type="gene ID" value="EUGRSUZ_H01295"/>
</dbReference>
<dbReference type="AlphaFoldDB" id="A0A059AYX0"/>
<keyword evidence="4 6" id="KW-0964">Secreted</keyword>
<dbReference type="PANTHER" id="PTHR31232">
    <property type="match status" value="1"/>
</dbReference>
<evidence type="ECO:0000256" key="5">
    <source>
        <dbReference type="ARBA" id="ARBA00022729"/>
    </source>
</evidence>
<organism evidence="7">
    <name type="scientific">Eucalyptus grandis</name>
    <name type="common">Flooded gum</name>
    <dbReference type="NCBI Taxonomy" id="71139"/>
    <lineage>
        <taxon>Eukaryota</taxon>
        <taxon>Viridiplantae</taxon>
        <taxon>Streptophyta</taxon>
        <taxon>Embryophyta</taxon>
        <taxon>Tracheophyta</taxon>
        <taxon>Spermatophyta</taxon>
        <taxon>Magnoliopsida</taxon>
        <taxon>eudicotyledons</taxon>
        <taxon>Gunneridae</taxon>
        <taxon>Pentapetalae</taxon>
        <taxon>rosids</taxon>
        <taxon>malvids</taxon>
        <taxon>Myrtales</taxon>
        <taxon>Myrtaceae</taxon>
        <taxon>Myrtoideae</taxon>
        <taxon>Eucalypteae</taxon>
        <taxon>Eucalyptus</taxon>
    </lineage>
</organism>
<dbReference type="InParanoid" id="A0A059AYX0"/>
<evidence type="ECO:0000256" key="4">
    <source>
        <dbReference type="ARBA" id="ARBA00022525"/>
    </source>
</evidence>
<feature type="chain" id="PRO_5025087144" description="S-protein homolog" evidence="6">
    <location>
        <begin position="21"/>
        <end position="168"/>
    </location>
</feature>
<dbReference type="OMA" id="TINIQCY"/>
<protein>
    <recommendedName>
        <fullName evidence="6">S-protein homolog</fullName>
    </recommendedName>
</protein>